<name>A0ABW4LZA6_9BACI</name>
<comment type="caution">
    <text evidence="1">The sequence shown here is derived from an EMBL/GenBank/DDBJ whole genome shotgun (WGS) entry which is preliminary data.</text>
</comment>
<organism evidence="1 2">
    <name type="scientific">Bacillus salitolerans</name>
    <dbReference type="NCBI Taxonomy" id="1437434"/>
    <lineage>
        <taxon>Bacteria</taxon>
        <taxon>Bacillati</taxon>
        <taxon>Bacillota</taxon>
        <taxon>Bacilli</taxon>
        <taxon>Bacillales</taxon>
        <taxon>Bacillaceae</taxon>
        <taxon>Bacillus</taxon>
    </lineage>
</organism>
<protein>
    <submittedName>
        <fullName evidence="1">Uncharacterized protein</fullName>
    </submittedName>
</protein>
<dbReference type="RefSeq" id="WP_377930798.1">
    <property type="nucleotide sequence ID" value="NZ_JBHUEM010000055.1"/>
</dbReference>
<reference evidence="2" key="1">
    <citation type="journal article" date="2019" name="Int. J. Syst. Evol. Microbiol.">
        <title>The Global Catalogue of Microorganisms (GCM) 10K type strain sequencing project: providing services to taxonomists for standard genome sequencing and annotation.</title>
        <authorList>
            <consortium name="The Broad Institute Genomics Platform"/>
            <consortium name="The Broad Institute Genome Sequencing Center for Infectious Disease"/>
            <person name="Wu L."/>
            <person name="Ma J."/>
        </authorList>
    </citation>
    <scope>NUCLEOTIDE SEQUENCE [LARGE SCALE GENOMIC DNA]</scope>
    <source>
        <strain evidence="2">CCUG 49339</strain>
    </source>
</reference>
<accession>A0ABW4LZA6</accession>
<evidence type="ECO:0000313" key="1">
    <source>
        <dbReference type="EMBL" id="MFD1739558.1"/>
    </source>
</evidence>
<evidence type="ECO:0000313" key="2">
    <source>
        <dbReference type="Proteomes" id="UP001597214"/>
    </source>
</evidence>
<gene>
    <name evidence="1" type="ORF">ACFSCX_24045</name>
</gene>
<dbReference type="Proteomes" id="UP001597214">
    <property type="component" value="Unassembled WGS sequence"/>
</dbReference>
<dbReference type="EMBL" id="JBHUEM010000055">
    <property type="protein sequence ID" value="MFD1739558.1"/>
    <property type="molecule type" value="Genomic_DNA"/>
</dbReference>
<proteinExistence type="predicted"/>
<keyword evidence="2" id="KW-1185">Reference proteome</keyword>
<sequence length="40" mass="4454">MKKVFKSVLIIMAILVISQYSDISSNIVNLAEDEGLPFIN</sequence>